<gene>
    <name evidence="3" type="ORF">PG2T_05750</name>
</gene>
<evidence type="ECO:0000256" key="1">
    <source>
        <dbReference type="ARBA" id="ARBA00022723"/>
    </source>
</evidence>
<reference evidence="4" key="1">
    <citation type="submission" date="2016-03" db="EMBL/GenBank/DDBJ databases">
        <title>Complete genome sequence of Solimmundus cernigliae, representing a novel lineage of polycyclic aromatic hydrocarbon degraders within the Gammaproteobacteria.</title>
        <authorList>
            <person name="Singleton D.R."/>
            <person name="Dickey A.N."/>
            <person name="Scholl E.H."/>
            <person name="Wright F.A."/>
            <person name="Aitken M.D."/>
        </authorList>
    </citation>
    <scope>NUCLEOTIDE SEQUENCE [LARGE SCALE GENOMIC DNA]</scope>
    <source>
        <strain evidence="4">TR3.2</strain>
    </source>
</reference>
<proteinExistence type="predicted"/>
<evidence type="ECO:0000259" key="2">
    <source>
        <dbReference type="Pfam" id="PF07883"/>
    </source>
</evidence>
<dbReference type="Gene3D" id="2.60.120.10">
    <property type="entry name" value="Jelly Rolls"/>
    <property type="match status" value="1"/>
</dbReference>
<feature type="domain" description="Cupin type-2" evidence="2">
    <location>
        <begin position="48"/>
        <end position="119"/>
    </location>
</feature>
<dbReference type="InterPro" id="IPR014710">
    <property type="entry name" value="RmlC-like_jellyroll"/>
</dbReference>
<dbReference type="STRING" id="1810504.PG2T_05750"/>
<dbReference type="PANTHER" id="PTHR35848:SF6">
    <property type="entry name" value="CUPIN TYPE-2 DOMAIN-CONTAINING PROTEIN"/>
    <property type="match status" value="1"/>
</dbReference>
<sequence>MKPMPGMLTPETLPSGTLDPLQFAKYSEEKANVVPVYADSEDLGIVSWNLLPGQANESHSHPYAAHCFVIVEGEGHYLKGQPGTAEYAEYPIKAGQTVVIPRNQVHGIRNTGKTPLSYFGITTTAGGEYARVVDGVVHKY</sequence>
<dbReference type="PANTHER" id="PTHR35848">
    <property type="entry name" value="OXALATE-BINDING PROTEIN"/>
    <property type="match status" value="1"/>
</dbReference>
<accession>A0A1B1YSM5</accession>
<dbReference type="InterPro" id="IPR051610">
    <property type="entry name" value="GPI/OXD"/>
</dbReference>
<dbReference type="GO" id="GO:0046872">
    <property type="term" value="F:metal ion binding"/>
    <property type="evidence" value="ECO:0007669"/>
    <property type="project" value="UniProtKB-KW"/>
</dbReference>
<keyword evidence="4" id="KW-1185">Reference proteome</keyword>
<dbReference type="EMBL" id="CP014671">
    <property type="protein sequence ID" value="ANX03745.1"/>
    <property type="molecule type" value="Genomic_DNA"/>
</dbReference>
<protein>
    <recommendedName>
        <fullName evidence="2">Cupin type-2 domain-containing protein</fullName>
    </recommendedName>
</protein>
<dbReference type="AlphaFoldDB" id="A0A1B1YSM5"/>
<dbReference type="InParanoid" id="A0A1B1YSM5"/>
<name>A0A1B1YSM5_9GAMM</name>
<dbReference type="OrthoDB" id="116921at2"/>
<dbReference type="KEGG" id="gbi:PG2T_05750"/>
<dbReference type="Proteomes" id="UP000092952">
    <property type="component" value="Chromosome"/>
</dbReference>
<dbReference type="InterPro" id="IPR013096">
    <property type="entry name" value="Cupin_2"/>
</dbReference>
<dbReference type="RefSeq" id="WP_068803356.1">
    <property type="nucleotide sequence ID" value="NZ_CP014671.1"/>
</dbReference>
<evidence type="ECO:0000313" key="3">
    <source>
        <dbReference type="EMBL" id="ANX03745.1"/>
    </source>
</evidence>
<evidence type="ECO:0000313" key="4">
    <source>
        <dbReference type="Proteomes" id="UP000092952"/>
    </source>
</evidence>
<organism evidence="3 4">
    <name type="scientific">Immundisolibacter cernigliae</name>
    <dbReference type="NCBI Taxonomy" id="1810504"/>
    <lineage>
        <taxon>Bacteria</taxon>
        <taxon>Pseudomonadati</taxon>
        <taxon>Pseudomonadota</taxon>
        <taxon>Gammaproteobacteria</taxon>
        <taxon>Immundisolibacterales</taxon>
        <taxon>Immundisolibacteraceae</taxon>
        <taxon>Immundisolibacter</taxon>
    </lineage>
</organism>
<dbReference type="InterPro" id="IPR011051">
    <property type="entry name" value="RmlC_Cupin_sf"/>
</dbReference>
<keyword evidence="1" id="KW-0479">Metal-binding</keyword>
<dbReference type="SUPFAM" id="SSF51182">
    <property type="entry name" value="RmlC-like cupins"/>
    <property type="match status" value="1"/>
</dbReference>
<dbReference type="Pfam" id="PF07883">
    <property type="entry name" value="Cupin_2"/>
    <property type="match status" value="1"/>
</dbReference>